<evidence type="ECO:0000313" key="4">
    <source>
        <dbReference type="Proteomes" id="UP000554235"/>
    </source>
</evidence>
<dbReference type="PANTHER" id="PTHR24121:SF22">
    <property type="entry name" value="PROTEIN ACCELERATED CELL DEATH 6-LIKE"/>
    <property type="match status" value="1"/>
</dbReference>
<reference evidence="3 4" key="1">
    <citation type="submission" date="2020-01" db="EMBL/GenBank/DDBJ databases">
        <title>Identification and distribution of gene clusters putatively required for synthesis of sphingolipid metabolism inhibitors in phylogenetically diverse species of the filamentous fungus Fusarium.</title>
        <authorList>
            <person name="Kim H.-S."/>
            <person name="Busman M."/>
            <person name="Brown D.W."/>
            <person name="Divon H."/>
            <person name="Uhlig S."/>
            <person name="Proctor R.H."/>
        </authorList>
    </citation>
    <scope>NUCLEOTIDE SEQUENCE [LARGE SCALE GENOMIC DNA]</scope>
    <source>
        <strain evidence="3 4">NRRL 20459</strain>
    </source>
</reference>
<dbReference type="SMART" id="SM00248">
    <property type="entry name" value="ANK"/>
    <property type="match status" value="3"/>
</dbReference>
<dbReference type="AlphaFoldDB" id="A0A8H4PAZ9"/>
<sequence>MLEDDNDGYRHSEESYEMRLETARRLIRDQRDFTSQAKEDEFFHQFADIATITTKAASKTAGNLLHVLIEVVKHNGLKPEHVERLARRLVEESPDLLWYPNKEGQTPILMAIRTCQDRLLNYMISACVKNNDRPIFRECLHSALSAIQDGKTCLHAAFNEKLKPETTRMLIENASDEALGIRDHTGKTPMHHAVLFRHCSDDRVRLIDLFIQKDCLARLNKPKSESTFLDLLDKDGYSVYREHRNNRKSFTKQHKVRQTARADKRDHADAPRPAERPPPREPKPQGSTRDPKPAPPARASGDRDTERYSRGRGAGGITDDREQLRQRKKEEERARQEQPGLLAKNDRPKDRDFVGRDASRNRSTRVNETAETDTRHAVRPLDPAPNTSIKRRNTGHVENGPSESEKRRVGQDLTARQIRHNANAMAICTKNSDKILQKLKLYYMRSRTAEMVIFFLYGKNMDDVQTGFDYYGLPRQIVWKEWTKRFGKDHESGLKFDRVLQYATFPRVDVLVRGRLTDLARSHQLQAGVPEQGAHSRKDIKYFLDWLYEKGVRHIIKLSVEDSGDSGQKVHGDQVIQESLERFVIEHLDWQKTDLDPETILHVSSRVPLQGSSPPDGPDPVDSVPDRQLKKLSLMWSGSNAVLRAWSEPDALPLLPHLQEVEITRPPPQKTYDSPQWINKKFEEFETRLNKSRKEPQASITPISDGLSDVGTPFSHVKVTAVDPGTGDELQVAPHIASPVATSAQNQGVNAHRWLDSAVRFASAMAPFWENTVREFLELRQNRGTAERVEGDVVLALIDDGVDKFDIGLSSQVLEGKSFDFHDERVRPPFLSAKGHGTVMASMILRVCPMAKVYPIRLKTYNNANGKSTIDAKYAAQAIQAALDKNAAIISMSWTLPMANGKDDTKDQRKFTELDYPSGPWRDHFFRIGAAHSNGTVFQWTHDDGITYVFPGVDVIQDQARSSSLKQASEKEVASRVKDLTGSSVATALGAGLAAMVIYCVKASILAAKTASQNKAAINPIPDDRAMLVADPDAMKGAIASLGMLTSNGFVQIWEQLDKASNILEKWQRERSSPEAGLKCTRDFMNFGIKLTNSVKQ</sequence>
<evidence type="ECO:0000256" key="1">
    <source>
        <dbReference type="SAM" id="MobiDB-lite"/>
    </source>
</evidence>
<dbReference type="Gene3D" id="3.40.50.200">
    <property type="entry name" value="Peptidase S8/S53 domain"/>
    <property type="match status" value="1"/>
</dbReference>
<dbReference type="SUPFAM" id="SSF48403">
    <property type="entry name" value="Ankyrin repeat"/>
    <property type="match status" value="1"/>
</dbReference>
<dbReference type="Proteomes" id="UP000554235">
    <property type="component" value="Unassembled WGS sequence"/>
</dbReference>
<name>A0A8H4PAZ9_9HYPO</name>
<dbReference type="OrthoDB" id="5093543at2759"/>
<dbReference type="Gene3D" id="1.25.40.20">
    <property type="entry name" value="Ankyrin repeat-containing domain"/>
    <property type="match status" value="1"/>
</dbReference>
<dbReference type="SUPFAM" id="SSF52743">
    <property type="entry name" value="Subtilisin-like"/>
    <property type="match status" value="1"/>
</dbReference>
<dbReference type="EMBL" id="JAADYS010000544">
    <property type="protein sequence ID" value="KAF4468899.1"/>
    <property type="molecule type" value="Genomic_DNA"/>
</dbReference>
<feature type="compositionally biased region" description="Basic and acidic residues" evidence="1">
    <location>
        <begin position="344"/>
        <end position="360"/>
    </location>
</feature>
<gene>
    <name evidence="3" type="ORF">FALBO_4188</name>
</gene>
<feature type="region of interest" description="Disordered" evidence="1">
    <location>
        <begin position="243"/>
        <end position="411"/>
    </location>
</feature>
<evidence type="ECO:0000313" key="3">
    <source>
        <dbReference type="EMBL" id="KAF4468899.1"/>
    </source>
</evidence>
<feature type="domain" description="Peptidase S8/S53" evidence="2">
    <location>
        <begin position="792"/>
        <end position="901"/>
    </location>
</feature>
<dbReference type="GO" id="GO:0004252">
    <property type="term" value="F:serine-type endopeptidase activity"/>
    <property type="evidence" value="ECO:0007669"/>
    <property type="project" value="InterPro"/>
</dbReference>
<feature type="compositionally biased region" description="Basic and acidic residues" evidence="1">
    <location>
        <begin position="318"/>
        <end position="336"/>
    </location>
</feature>
<evidence type="ECO:0000259" key="2">
    <source>
        <dbReference type="Pfam" id="PF00082"/>
    </source>
</evidence>
<dbReference type="Pfam" id="PF00082">
    <property type="entry name" value="Peptidase_S8"/>
    <property type="match status" value="1"/>
</dbReference>
<feature type="compositionally biased region" description="Basic residues" evidence="1">
    <location>
        <begin position="244"/>
        <end position="258"/>
    </location>
</feature>
<comment type="caution">
    <text evidence="3">The sequence shown here is derived from an EMBL/GenBank/DDBJ whole genome shotgun (WGS) entry which is preliminary data.</text>
</comment>
<keyword evidence="3" id="KW-0378">Hydrolase</keyword>
<accession>A0A8H4PAZ9</accession>
<organism evidence="3 4">
    <name type="scientific">Fusarium albosuccineum</name>
    <dbReference type="NCBI Taxonomy" id="1237068"/>
    <lineage>
        <taxon>Eukaryota</taxon>
        <taxon>Fungi</taxon>
        <taxon>Dikarya</taxon>
        <taxon>Ascomycota</taxon>
        <taxon>Pezizomycotina</taxon>
        <taxon>Sordariomycetes</taxon>
        <taxon>Hypocreomycetidae</taxon>
        <taxon>Hypocreales</taxon>
        <taxon>Nectriaceae</taxon>
        <taxon>Fusarium</taxon>
        <taxon>Fusarium decemcellulare species complex</taxon>
    </lineage>
</organism>
<dbReference type="InterPro" id="IPR002110">
    <property type="entry name" value="Ankyrin_rpt"/>
</dbReference>
<dbReference type="PANTHER" id="PTHR24121">
    <property type="entry name" value="NO MECHANORECEPTOR POTENTIAL C, ISOFORM D-RELATED"/>
    <property type="match status" value="1"/>
</dbReference>
<keyword evidence="3" id="KW-0645">Protease</keyword>
<proteinExistence type="predicted"/>
<dbReference type="GO" id="GO:0006508">
    <property type="term" value="P:proteolysis"/>
    <property type="evidence" value="ECO:0007669"/>
    <property type="project" value="UniProtKB-KW"/>
</dbReference>
<protein>
    <submittedName>
        <fullName evidence="3">Intracellular serine protease</fullName>
    </submittedName>
</protein>
<dbReference type="InterPro" id="IPR036852">
    <property type="entry name" value="Peptidase_S8/S53_dom_sf"/>
</dbReference>
<feature type="compositionally biased region" description="Basic and acidic residues" evidence="1">
    <location>
        <begin position="300"/>
        <end position="309"/>
    </location>
</feature>
<dbReference type="InterPro" id="IPR036770">
    <property type="entry name" value="Ankyrin_rpt-contain_sf"/>
</dbReference>
<dbReference type="InterPro" id="IPR000209">
    <property type="entry name" value="Peptidase_S8/S53_dom"/>
</dbReference>
<keyword evidence="4" id="KW-1185">Reference proteome</keyword>
<feature type="compositionally biased region" description="Basic and acidic residues" evidence="1">
    <location>
        <begin position="260"/>
        <end position="283"/>
    </location>
</feature>